<comment type="caution">
    <text evidence="4">Lacks conserved residue(s) required for the propagation of feature annotation.</text>
</comment>
<evidence type="ECO:0000256" key="5">
    <source>
        <dbReference type="RuleBase" id="RU003792"/>
    </source>
</evidence>
<comment type="similarity">
    <text evidence="1 4 5">Belongs to the tRNA pseudouridine synthase TruA family.</text>
</comment>
<dbReference type="InterPro" id="IPR020103">
    <property type="entry name" value="PsdUridine_synth_cat_dom_sf"/>
</dbReference>
<dbReference type="PIRSF" id="PIRSF001430">
    <property type="entry name" value="tRNA_psdUrid_synth"/>
    <property type="match status" value="1"/>
</dbReference>
<dbReference type="InterPro" id="IPR020095">
    <property type="entry name" value="PsdUridine_synth_TruA_C"/>
</dbReference>
<dbReference type="Proteomes" id="UP001454489">
    <property type="component" value="Unassembled WGS sequence"/>
</dbReference>
<dbReference type="RefSeq" id="WP_353529797.1">
    <property type="nucleotide sequence ID" value="NZ_JBBMEX010000002.1"/>
</dbReference>
<dbReference type="Pfam" id="PF01416">
    <property type="entry name" value="PseudoU_synth_1"/>
    <property type="match status" value="2"/>
</dbReference>
<keyword evidence="2 4" id="KW-0819">tRNA processing</keyword>
<dbReference type="EMBL" id="JBBMEX010000002">
    <property type="protein sequence ID" value="MEQ2556756.1"/>
    <property type="molecule type" value="Genomic_DNA"/>
</dbReference>
<gene>
    <name evidence="4 7" type="primary">truA</name>
    <name evidence="7" type="ORF">WMO43_02515</name>
</gene>
<evidence type="ECO:0000259" key="6">
    <source>
        <dbReference type="Pfam" id="PF01416"/>
    </source>
</evidence>
<feature type="domain" description="Pseudouridine synthase I TruA alpha/beta" evidence="6">
    <location>
        <begin position="144"/>
        <end position="245"/>
    </location>
</feature>
<dbReference type="CDD" id="cd02570">
    <property type="entry name" value="PseudoU_synth_EcTruA"/>
    <property type="match status" value="1"/>
</dbReference>
<dbReference type="Gene3D" id="3.30.70.580">
    <property type="entry name" value="Pseudouridine synthase I, catalytic domain, N-terminal subdomain"/>
    <property type="match status" value="1"/>
</dbReference>
<evidence type="ECO:0000256" key="1">
    <source>
        <dbReference type="ARBA" id="ARBA00009375"/>
    </source>
</evidence>
<dbReference type="GO" id="GO:0160147">
    <property type="term" value="F:tRNA pseudouridine(38-40) synthase activity"/>
    <property type="evidence" value="ECO:0007669"/>
    <property type="project" value="UniProtKB-EC"/>
</dbReference>
<dbReference type="Gene3D" id="3.30.70.660">
    <property type="entry name" value="Pseudouridine synthase I, catalytic domain, C-terminal subdomain"/>
    <property type="match status" value="1"/>
</dbReference>
<dbReference type="EC" id="5.4.99.12" evidence="4"/>
<dbReference type="PANTHER" id="PTHR11142:SF22">
    <property type="entry name" value="TRNA PSEUDOURIDINE SYNTHASE A 2"/>
    <property type="match status" value="1"/>
</dbReference>
<organism evidence="7 8">
    <name type="scientific">Maccoyibacter intestinihominis</name>
    <dbReference type="NCBI Taxonomy" id="3133499"/>
    <lineage>
        <taxon>Bacteria</taxon>
        <taxon>Bacillati</taxon>
        <taxon>Bacillota</taxon>
        <taxon>Clostridia</taxon>
        <taxon>Lachnospirales</taxon>
        <taxon>Lachnospiraceae</taxon>
        <taxon>Maccoyibacter</taxon>
    </lineage>
</organism>
<evidence type="ECO:0000256" key="2">
    <source>
        <dbReference type="ARBA" id="ARBA00022694"/>
    </source>
</evidence>
<protein>
    <recommendedName>
        <fullName evidence="4">tRNA pseudouridine synthase A</fullName>
        <ecNumber evidence="4">5.4.99.12</ecNumber>
    </recommendedName>
    <alternativeName>
        <fullName evidence="4">tRNA pseudouridine(38-40) synthase</fullName>
    </alternativeName>
    <alternativeName>
        <fullName evidence="4">tRNA pseudouridylate synthase I</fullName>
    </alternativeName>
    <alternativeName>
        <fullName evidence="4">tRNA-uridine isomerase I</fullName>
    </alternativeName>
</protein>
<dbReference type="NCBIfam" id="TIGR00071">
    <property type="entry name" value="hisT_truA"/>
    <property type="match status" value="1"/>
</dbReference>
<reference evidence="7 8" key="1">
    <citation type="submission" date="2024-03" db="EMBL/GenBank/DDBJ databases">
        <title>Human intestinal bacterial collection.</title>
        <authorList>
            <person name="Pauvert C."/>
            <person name="Hitch T.C.A."/>
            <person name="Clavel T."/>
        </authorList>
    </citation>
    <scope>NUCLEOTIDE SEQUENCE [LARGE SCALE GENOMIC DNA]</scope>
    <source>
        <strain evidence="7 8">CLA-AA-H185</strain>
    </source>
</reference>
<comment type="catalytic activity">
    <reaction evidence="4 5">
        <text>uridine(38/39/40) in tRNA = pseudouridine(38/39/40) in tRNA</text>
        <dbReference type="Rhea" id="RHEA:22376"/>
        <dbReference type="Rhea" id="RHEA-COMP:10085"/>
        <dbReference type="Rhea" id="RHEA-COMP:10087"/>
        <dbReference type="ChEBI" id="CHEBI:65314"/>
        <dbReference type="ChEBI" id="CHEBI:65315"/>
        <dbReference type="EC" id="5.4.99.12"/>
    </reaction>
</comment>
<dbReference type="InterPro" id="IPR020094">
    <property type="entry name" value="TruA/RsuA/RluB/E/F_N"/>
</dbReference>
<feature type="active site" description="Nucleophile" evidence="4">
    <location>
        <position position="53"/>
    </location>
</feature>
<keyword evidence="3 4" id="KW-0413">Isomerase</keyword>
<evidence type="ECO:0000313" key="7">
    <source>
        <dbReference type="EMBL" id="MEQ2556756.1"/>
    </source>
</evidence>
<evidence type="ECO:0000313" key="8">
    <source>
        <dbReference type="Proteomes" id="UP001454489"/>
    </source>
</evidence>
<dbReference type="SUPFAM" id="SSF55120">
    <property type="entry name" value="Pseudouridine synthase"/>
    <property type="match status" value="1"/>
</dbReference>
<feature type="binding site" evidence="4">
    <location>
        <position position="111"/>
    </location>
    <ligand>
        <name>substrate</name>
    </ligand>
</feature>
<evidence type="ECO:0000256" key="4">
    <source>
        <dbReference type="HAMAP-Rule" id="MF_00171"/>
    </source>
</evidence>
<keyword evidence="8" id="KW-1185">Reference proteome</keyword>
<dbReference type="HAMAP" id="MF_00171">
    <property type="entry name" value="TruA"/>
    <property type="match status" value="1"/>
</dbReference>
<dbReference type="InterPro" id="IPR001406">
    <property type="entry name" value="PsdUridine_synth_TruA"/>
</dbReference>
<comment type="subunit">
    <text evidence="4">Homodimer.</text>
</comment>
<dbReference type="InterPro" id="IPR020097">
    <property type="entry name" value="PsdUridine_synth_TruA_a/b_dom"/>
</dbReference>
<evidence type="ECO:0000256" key="3">
    <source>
        <dbReference type="ARBA" id="ARBA00023235"/>
    </source>
</evidence>
<sequence>MPNYKLTIQYEGTRYKGWQEQKHTEATIQGKLQRVLERMTEEEIDLQGSGRTDAGVHAKGQIAHFHTKAVWDVEQIKKYMNEYLPEDIAILQVEQVDGRFHSRLNAKSKTYEYRIYKGSKPDVFERRYVWPMEEKLDVAKMREAAGHLTGTHDFMAFCGNRRMKKTTVRTIYQIEIEETEHEIRMRFTGSGFLQNMVRILTGTLVEVGRGERTPEDMEWILESRDRQQAGFLMPAKGLTLMEVKYK</sequence>
<comment type="caution">
    <text evidence="7">The sequence shown here is derived from an EMBL/GenBank/DDBJ whole genome shotgun (WGS) entry which is preliminary data.</text>
</comment>
<name>A0ABV1HAM8_9FIRM</name>
<feature type="domain" description="Pseudouridine synthase I TruA alpha/beta" evidence="6">
    <location>
        <begin position="8"/>
        <end position="100"/>
    </location>
</feature>
<proteinExistence type="inferred from homology"/>
<dbReference type="PANTHER" id="PTHR11142">
    <property type="entry name" value="PSEUDOURIDYLATE SYNTHASE"/>
    <property type="match status" value="1"/>
</dbReference>
<comment type="function">
    <text evidence="4">Formation of pseudouridine at positions 38, 39 and 40 in the anticodon stem and loop of transfer RNAs.</text>
</comment>
<accession>A0ABV1HAM8</accession>